<feature type="region of interest" description="Disordered" evidence="7">
    <location>
        <begin position="101"/>
        <end position="122"/>
    </location>
</feature>
<dbReference type="OrthoDB" id="1306014at2759"/>
<evidence type="ECO:0000313" key="10">
    <source>
        <dbReference type="Proteomes" id="UP000027361"/>
    </source>
</evidence>
<dbReference type="AlphaFoldDB" id="A0A066WLL6"/>
<evidence type="ECO:0000256" key="1">
    <source>
        <dbReference type="ARBA" id="ARBA00004123"/>
    </source>
</evidence>
<feature type="domain" description="C2H2-type" evidence="8">
    <location>
        <begin position="36"/>
        <end position="64"/>
    </location>
</feature>
<evidence type="ECO:0000256" key="2">
    <source>
        <dbReference type="ARBA" id="ARBA00022723"/>
    </source>
</evidence>
<proteinExistence type="predicted"/>
<feature type="region of interest" description="Disordered" evidence="7">
    <location>
        <begin position="378"/>
        <end position="408"/>
    </location>
</feature>
<dbReference type="PANTHER" id="PTHR23215:SF0">
    <property type="entry name" value="BUB3-INTERACTING AND GLEBS MOTIF-CONTAINING PROTEIN ZNF207"/>
    <property type="match status" value="1"/>
</dbReference>
<dbReference type="CDD" id="cd20908">
    <property type="entry name" value="SUF4-like"/>
    <property type="match status" value="1"/>
</dbReference>
<reference evidence="9 10" key="1">
    <citation type="submission" date="2014-05" db="EMBL/GenBank/DDBJ databases">
        <title>Draft genome sequence of a rare smut relative, Tilletiaria anomala UBC 951.</title>
        <authorList>
            <consortium name="DOE Joint Genome Institute"/>
            <person name="Toome M."/>
            <person name="Kuo A."/>
            <person name="Henrissat B."/>
            <person name="Lipzen A."/>
            <person name="Tritt A."/>
            <person name="Yoshinaga Y."/>
            <person name="Zane M."/>
            <person name="Barry K."/>
            <person name="Grigoriev I.V."/>
            <person name="Spatafora J.W."/>
            <person name="Aimea M.C."/>
        </authorList>
    </citation>
    <scope>NUCLEOTIDE SEQUENCE [LARGE SCALE GENOMIC DNA]</scope>
    <source>
        <strain evidence="9 10">UBC 951</strain>
    </source>
</reference>
<evidence type="ECO:0000256" key="5">
    <source>
        <dbReference type="ARBA" id="ARBA00023242"/>
    </source>
</evidence>
<keyword evidence="10" id="KW-1185">Reference proteome</keyword>
<dbReference type="GeneID" id="25267762"/>
<dbReference type="GO" id="GO:0008270">
    <property type="term" value="F:zinc ion binding"/>
    <property type="evidence" value="ECO:0007669"/>
    <property type="project" value="UniProtKB-KW"/>
</dbReference>
<dbReference type="InterPro" id="IPR036236">
    <property type="entry name" value="Znf_C2H2_sf"/>
</dbReference>
<dbReference type="InterPro" id="IPR013087">
    <property type="entry name" value="Znf_C2H2_type"/>
</dbReference>
<evidence type="ECO:0000256" key="4">
    <source>
        <dbReference type="ARBA" id="ARBA00022833"/>
    </source>
</evidence>
<protein>
    <recommendedName>
        <fullName evidence="8">C2H2-type domain-containing protein</fullName>
    </recommendedName>
</protein>
<feature type="compositionally biased region" description="Low complexity" evidence="7">
    <location>
        <begin position="193"/>
        <end position="209"/>
    </location>
</feature>
<dbReference type="SMART" id="SM00355">
    <property type="entry name" value="ZnF_C2H2"/>
    <property type="match status" value="2"/>
</dbReference>
<comment type="caution">
    <text evidence="9">The sequence shown here is derived from an EMBL/GenBank/DDBJ whole genome shotgun (WGS) entry which is preliminary data.</text>
</comment>
<feature type="region of interest" description="Disordered" evidence="7">
    <location>
        <begin position="175"/>
        <end position="230"/>
    </location>
</feature>
<name>A0A066WLL6_TILAU</name>
<feature type="compositionally biased region" description="Pro residues" evidence="7">
    <location>
        <begin position="177"/>
        <end position="192"/>
    </location>
</feature>
<evidence type="ECO:0000313" key="9">
    <source>
        <dbReference type="EMBL" id="KDN53488.1"/>
    </source>
</evidence>
<dbReference type="STRING" id="1037660.A0A066WLL6"/>
<dbReference type="SUPFAM" id="SSF57667">
    <property type="entry name" value="beta-beta-alpha zinc fingers"/>
    <property type="match status" value="1"/>
</dbReference>
<dbReference type="PROSITE" id="PS00028">
    <property type="entry name" value="ZINC_FINGER_C2H2_1"/>
    <property type="match status" value="1"/>
</dbReference>
<keyword evidence="3 6" id="KW-0863">Zinc-finger</keyword>
<dbReference type="PANTHER" id="PTHR23215">
    <property type="entry name" value="ZINC FINGER PROTEIN 207"/>
    <property type="match status" value="1"/>
</dbReference>
<evidence type="ECO:0000259" key="8">
    <source>
        <dbReference type="PROSITE" id="PS50157"/>
    </source>
</evidence>
<evidence type="ECO:0000256" key="6">
    <source>
        <dbReference type="PROSITE-ProRule" id="PRU00042"/>
    </source>
</evidence>
<sequence>MAKKKKGPTLEAWCWYCDREFEDEKVLLQHQKAKHYRCPQCPRRLNTAGGLAVHLQQVHKSEPGRLENTLPGRDTFDIEIYGMEGIPAADLAEYHSRKAARAAGTDGGGGGEFRSSKKPRVDKSVIPADRLRAQLEAHKALMAGKAPPLSVMSALAGMAPPGLYAGPPPGFAQIRPLPGPYSGPPPAFPPPGFSGSPPGMPGAAPSTPSAAPPAAPQPSPHQRAIKSGAKSRMVYTDAVLSPDEKLASTSKYTYLDPEDPADAMKIQAQQQANVLPGWQQFRAVQPPPAPAQGPPGYGAAYGRFNTGAPALPPPMVTLSQQVQAYPIASPGNAAPASADPENLTTEALATANAAVVADPAAAMQHEADIKSMHVNAATAAADSEMADQDSSQGGLVAGQKRARAADLF</sequence>
<keyword evidence="4" id="KW-0862">Zinc</keyword>
<organism evidence="9 10">
    <name type="scientific">Tilletiaria anomala (strain ATCC 24038 / CBS 436.72 / UBC 951)</name>
    <dbReference type="NCBI Taxonomy" id="1037660"/>
    <lineage>
        <taxon>Eukaryota</taxon>
        <taxon>Fungi</taxon>
        <taxon>Dikarya</taxon>
        <taxon>Basidiomycota</taxon>
        <taxon>Ustilaginomycotina</taxon>
        <taxon>Exobasidiomycetes</taxon>
        <taxon>Georgefischeriales</taxon>
        <taxon>Tilletiariaceae</taxon>
        <taxon>Tilletiaria</taxon>
    </lineage>
</organism>
<evidence type="ECO:0000256" key="3">
    <source>
        <dbReference type="ARBA" id="ARBA00022771"/>
    </source>
</evidence>
<keyword evidence="5" id="KW-0539">Nucleus</keyword>
<dbReference type="EMBL" id="JMSN01000002">
    <property type="protein sequence ID" value="KDN53488.1"/>
    <property type="molecule type" value="Genomic_DNA"/>
</dbReference>
<dbReference type="GO" id="GO:0005634">
    <property type="term" value="C:nucleus"/>
    <property type="evidence" value="ECO:0007669"/>
    <property type="project" value="UniProtKB-SubCell"/>
</dbReference>
<keyword evidence="2" id="KW-0479">Metal-binding</keyword>
<dbReference type="Proteomes" id="UP000027361">
    <property type="component" value="Unassembled WGS sequence"/>
</dbReference>
<comment type="subcellular location">
    <subcellularLocation>
        <location evidence="1">Nucleus</location>
    </subcellularLocation>
</comment>
<accession>A0A066WLL6</accession>
<dbReference type="RefSeq" id="XP_013246327.1">
    <property type="nucleotide sequence ID" value="XM_013390873.1"/>
</dbReference>
<dbReference type="Gene3D" id="3.30.160.60">
    <property type="entry name" value="Classic Zinc Finger"/>
    <property type="match status" value="1"/>
</dbReference>
<evidence type="ECO:0000256" key="7">
    <source>
        <dbReference type="SAM" id="MobiDB-lite"/>
    </source>
</evidence>
<feature type="compositionally biased region" description="Pro residues" evidence="7">
    <location>
        <begin position="210"/>
        <end position="219"/>
    </location>
</feature>
<dbReference type="PROSITE" id="PS50157">
    <property type="entry name" value="ZINC_FINGER_C2H2_2"/>
    <property type="match status" value="1"/>
</dbReference>
<dbReference type="InParanoid" id="A0A066WLL6"/>
<dbReference type="HOGENOM" id="CLU_674705_0_0_1"/>
<gene>
    <name evidence="9" type="ORF">K437DRAFT_72830</name>
</gene>